<proteinExistence type="predicted"/>
<evidence type="ECO:0000313" key="2">
    <source>
        <dbReference type="Proteomes" id="UP000295636"/>
    </source>
</evidence>
<sequence>MSAEHAMDPALIDSGVQHWPDIRFVAYCQQTFGLNRGIYNTIDQWLYDFGYRDILSRRALTLAFLNDFKEKHGAEHRGPILRFGKGGLTKQLHDFIHLPKQLFLHA</sequence>
<gene>
    <name evidence="1" type="ORF">E1757_07600</name>
</gene>
<comment type="caution">
    <text evidence="1">The sequence shown here is derived from an EMBL/GenBank/DDBJ whole genome shotgun (WGS) entry which is preliminary data.</text>
</comment>
<accession>A0A4V2ZU53</accession>
<keyword evidence="2" id="KW-1185">Reference proteome</keyword>
<organism evidence="1 2">
    <name type="scientific">Paenibacillus piri</name>
    <dbReference type="NCBI Taxonomy" id="2547395"/>
    <lineage>
        <taxon>Bacteria</taxon>
        <taxon>Bacillati</taxon>
        <taxon>Bacillota</taxon>
        <taxon>Bacilli</taxon>
        <taxon>Bacillales</taxon>
        <taxon>Paenibacillaceae</taxon>
        <taxon>Paenibacillus</taxon>
    </lineage>
</organism>
<dbReference type="EMBL" id="SMRT01000002">
    <property type="protein sequence ID" value="TDF99684.1"/>
    <property type="molecule type" value="Genomic_DNA"/>
</dbReference>
<dbReference type="OrthoDB" id="2889790at2"/>
<dbReference type="Proteomes" id="UP000295636">
    <property type="component" value="Unassembled WGS sequence"/>
</dbReference>
<dbReference type="RefSeq" id="WP_133226302.1">
    <property type="nucleotide sequence ID" value="NZ_SMRT01000002.1"/>
</dbReference>
<protein>
    <submittedName>
        <fullName evidence="1">RNA-binding protein</fullName>
    </submittedName>
</protein>
<dbReference type="AlphaFoldDB" id="A0A4V2ZU53"/>
<reference evidence="1 2" key="1">
    <citation type="submission" date="2019-03" db="EMBL/GenBank/DDBJ databases">
        <title>This is whole genome sequence of Paenibacillus sp MS74 strain.</title>
        <authorList>
            <person name="Trinh H.N."/>
        </authorList>
    </citation>
    <scope>NUCLEOTIDE SEQUENCE [LARGE SCALE GENOMIC DNA]</scope>
    <source>
        <strain evidence="1 2">MS74</strain>
    </source>
</reference>
<name>A0A4V2ZU53_9BACL</name>
<evidence type="ECO:0000313" key="1">
    <source>
        <dbReference type="EMBL" id="TDF99684.1"/>
    </source>
</evidence>